<dbReference type="GO" id="GO:0005829">
    <property type="term" value="C:cytosol"/>
    <property type="evidence" value="ECO:0007669"/>
    <property type="project" value="TreeGrafter"/>
</dbReference>
<keyword evidence="8 11" id="KW-0067">ATP-binding</keyword>
<evidence type="ECO:0000256" key="10">
    <source>
        <dbReference type="ARBA" id="ARBA00048567"/>
    </source>
</evidence>
<dbReference type="SUPFAM" id="SSF52540">
    <property type="entry name" value="P-loop containing nucleoside triphosphate hydrolases"/>
    <property type="match status" value="1"/>
</dbReference>
<comment type="pathway">
    <text evidence="1 11">Metabolic intermediate biosynthesis; chorismate biosynthesis; chorismate from D-erythrose 4-phosphate and phosphoenolpyruvate: step 5/7.</text>
</comment>
<feature type="binding site" evidence="11">
    <location>
        <position position="138"/>
    </location>
    <ligand>
        <name>substrate</name>
    </ligand>
</feature>
<dbReference type="RefSeq" id="WP_207575297.1">
    <property type="nucleotide sequence ID" value="NZ_JAFNME010000015.1"/>
</dbReference>
<dbReference type="HAMAP" id="MF_00109">
    <property type="entry name" value="Shikimate_kinase"/>
    <property type="match status" value="1"/>
</dbReference>
<comment type="subunit">
    <text evidence="11">Monomer.</text>
</comment>
<comment type="cofactor">
    <cofactor evidence="11">
        <name>Mg(2+)</name>
        <dbReference type="ChEBI" id="CHEBI:18420"/>
    </cofactor>
    <text evidence="11">Binds 1 Mg(2+) ion per subunit.</text>
</comment>
<evidence type="ECO:0000256" key="11">
    <source>
        <dbReference type="HAMAP-Rule" id="MF_00109"/>
    </source>
</evidence>
<dbReference type="GO" id="GO:0000287">
    <property type="term" value="F:magnesium ion binding"/>
    <property type="evidence" value="ECO:0007669"/>
    <property type="project" value="UniProtKB-UniRule"/>
</dbReference>
<dbReference type="InterPro" id="IPR023000">
    <property type="entry name" value="Shikimate_kinase_CS"/>
</dbReference>
<dbReference type="EC" id="2.7.1.71" evidence="3 11"/>
<dbReference type="PANTHER" id="PTHR21087:SF16">
    <property type="entry name" value="SHIKIMATE KINASE 1, CHLOROPLASTIC"/>
    <property type="match status" value="1"/>
</dbReference>
<evidence type="ECO:0000256" key="7">
    <source>
        <dbReference type="ARBA" id="ARBA00022777"/>
    </source>
</evidence>
<feature type="binding site" evidence="11">
    <location>
        <position position="16"/>
    </location>
    <ligand>
        <name>Mg(2+)</name>
        <dbReference type="ChEBI" id="CHEBI:18420"/>
    </ligand>
</feature>
<evidence type="ECO:0000256" key="1">
    <source>
        <dbReference type="ARBA" id="ARBA00004842"/>
    </source>
</evidence>
<comment type="subcellular location">
    <subcellularLocation>
        <location evidence="11">Cytoplasm</location>
    </subcellularLocation>
</comment>
<organism evidence="12 13">
    <name type="scientific">Comamonas denitrificans</name>
    <dbReference type="NCBI Taxonomy" id="117506"/>
    <lineage>
        <taxon>Bacteria</taxon>
        <taxon>Pseudomonadati</taxon>
        <taxon>Pseudomonadota</taxon>
        <taxon>Betaproteobacteria</taxon>
        <taxon>Burkholderiales</taxon>
        <taxon>Comamonadaceae</taxon>
        <taxon>Comamonas</taxon>
    </lineage>
</organism>
<feature type="binding site" evidence="11">
    <location>
        <position position="58"/>
    </location>
    <ligand>
        <name>substrate</name>
    </ligand>
</feature>
<evidence type="ECO:0000256" key="2">
    <source>
        <dbReference type="ARBA" id="ARBA00006997"/>
    </source>
</evidence>
<dbReference type="GO" id="GO:0009423">
    <property type="term" value="P:chorismate biosynthetic process"/>
    <property type="evidence" value="ECO:0007669"/>
    <property type="project" value="UniProtKB-UniRule"/>
</dbReference>
<keyword evidence="4 11" id="KW-0028">Amino-acid biosynthesis</keyword>
<feature type="binding site" evidence="11">
    <location>
        <begin position="12"/>
        <end position="17"/>
    </location>
    <ligand>
        <name>ATP</name>
        <dbReference type="ChEBI" id="CHEBI:30616"/>
    </ligand>
</feature>
<dbReference type="Proteomes" id="UP000664731">
    <property type="component" value="Unassembled WGS sequence"/>
</dbReference>
<keyword evidence="7 11" id="KW-0418">Kinase</keyword>
<comment type="caution">
    <text evidence="12">The sequence shown here is derived from an EMBL/GenBank/DDBJ whole genome shotgun (WGS) entry which is preliminary data.</text>
</comment>
<keyword evidence="11" id="KW-0963">Cytoplasm</keyword>
<dbReference type="GO" id="GO:0009073">
    <property type="term" value="P:aromatic amino acid family biosynthetic process"/>
    <property type="evidence" value="ECO:0007669"/>
    <property type="project" value="UniProtKB-KW"/>
</dbReference>
<dbReference type="GO" id="GO:0008652">
    <property type="term" value="P:amino acid biosynthetic process"/>
    <property type="evidence" value="ECO:0007669"/>
    <property type="project" value="UniProtKB-KW"/>
</dbReference>
<evidence type="ECO:0000256" key="5">
    <source>
        <dbReference type="ARBA" id="ARBA00022679"/>
    </source>
</evidence>
<dbReference type="PANTHER" id="PTHR21087">
    <property type="entry name" value="SHIKIMATE KINASE"/>
    <property type="match status" value="1"/>
</dbReference>
<evidence type="ECO:0000256" key="4">
    <source>
        <dbReference type="ARBA" id="ARBA00022605"/>
    </source>
</evidence>
<gene>
    <name evidence="11" type="primary">aroK</name>
    <name evidence="12" type="ORF">J1777_08375</name>
</gene>
<evidence type="ECO:0000256" key="3">
    <source>
        <dbReference type="ARBA" id="ARBA00012154"/>
    </source>
</evidence>
<dbReference type="InterPro" id="IPR000623">
    <property type="entry name" value="Shikimate_kinase/TSH1"/>
</dbReference>
<keyword evidence="11" id="KW-0460">Magnesium</keyword>
<feature type="binding site" evidence="11">
    <location>
        <position position="119"/>
    </location>
    <ligand>
        <name>ATP</name>
        <dbReference type="ChEBI" id="CHEBI:30616"/>
    </ligand>
</feature>
<dbReference type="EMBL" id="JAFNME010000015">
    <property type="protein sequence ID" value="MBO1249834.1"/>
    <property type="molecule type" value="Genomic_DNA"/>
</dbReference>
<keyword evidence="11" id="KW-0479">Metal-binding</keyword>
<dbReference type="InterPro" id="IPR027417">
    <property type="entry name" value="P-loop_NTPase"/>
</dbReference>
<comment type="caution">
    <text evidence="11">Lacks conserved residue(s) required for the propagation of feature annotation.</text>
</comment>
<dbReference type="Gene3D" id="3.40.50.300">
    <property type="entry name" value="P-loop containing nucleotide triphosphate hydrolases"/>
    <property type="match status" value="1"/>
</dbReference>
<keyword evidence="13" id="KW-1185">Reference proteome</keyword>
<evidence type="ECO:0000256" key="9">
    <source>
        <dbReference type="ARBA" id="ARBA00023141"/>
    </source>
</evidence>
<comment type="catalytic activity">
    <reaction evidence="10 11">
        <text>shikimate + ATP = 3-phosphoshikimate + ADP + H(+)</text>
        <dbReference type="Rhea" id="RHEA:13121"/>
        <dbReference type="ChEBI" id="CHEBI:15378"/>
        <dbReference type="ChEBI" id="CHEBI:30616"/>
        <dbReference type="ChEBI" id="CHEBI:36208"/>
        <dbReference type="ChEBI" id="CHEBI:145989"/>
        <dbReference type="ChEBI" id="CHEBI:456216"/>
        <dbReference type="EC" id="2.7.1.71"/>
    </reaction>
</comment>
<evidence type="ECO:0000313" key="12">
    <source>
        <dbReference type="EMBL" id="MBO1249834.1"/>
    </source>
</evidence>
<feature type="binding site" evidence="11">
    <location>
        <position position="81"/>
    </location>
    <ligand>
        <name>substrate</name>
    </ligand>
</feature>
<keyword evidence="5 11" id="KW-0808">Transferase</keyword>
<protein>
    <recommendedName>
        <fullName evidence="3 11">Shikimate kinase</fullName>
        <shortName evidence="11">SK</shortName>
        <ecNumber evidence="3 11">2.7.1.71</ecNumber>
    </recommendedName>
</protein>
<dbReference type="PRINTS" id="PR01100">
    <property type="entry name" value="SHIKIMTKNASE"/>
</dbReference>
<dbReference type="GO" id="GO:0004765">
    <property type="term" value="F:shikimate kinase activity"/>
    <property type="evidence" value="ECO:0007669"/>
    <property type="project" value="UniProtKB-UniRule"/>
</dbReference>
<keyword evidence="6 11" id="KW-0547">Nucleotide-binding</keyword>
<evidence type="ECO:0000313" key="13">
    <source>
        <dbReference type="Proteomes" id="UP000664731"/>
    </source>
</evidence>
<keyword evidence="9 11" id="KW-0057">Aromatic amino acid biosynthesis</keyword>
<evidence type="ECO:0000256" key="8">
    <source>
        <dbReference type="ARBA" id="ARBA00022840"/>
    </source>
</evidence>
<sequence length="179" mass="19470">MAKHLALVGLPGSGKSTIGRQVARQGGWVFVDADHAIEERLGCSIKDYFAQHGEAAFREIEAQVLRTLLQAPQPTVIATGGGAVLKPENRVALREGCTVFYLHAAPEDIARRLRGDTVRPLLQGVDALQRLQALQKVRGPLYREVAHYVLDTQRNNPTQVARKICMQVDLAGLSGLGSI</sequence>
<reference evidence="12" key="1">
    <citation type="submission" date="2021-03" db="EMBL/GenBank/DDBJ databases">
        <title>Comamonas denitrificans.</title>
        <authorList>
            <person name="Finster K."/>
        </authorList>
    </citation>
    <scope>NUCLEOTIDE SEQUENCE</scope>
    <source>
        <strain evidence="12">MM2021_4</strain>
    </source>
</reference>
<comment type="similarity">
    <text evidence="2 11">Belongs to the shikimate kinase family.</text>
</comment>
<proteinExistence type="inferred from homology"/>
<dbReference type="AlphaFoldDB" id="A0A939GXB7"/>
<evidence type="ECO:0000256" key="6">
    <source>
        <dbReference type="ARBA" id="ARBA00022741"/>
    </source>
</evidence>
<dbReference type="Pfam" id="PF01202">
    <property type="entry name" value="SKI"/>
    <property type="match status" value="1"/>
</dbReference>
<dbReference type="CDD" id="cd00464">
    <property type="entry name" value="SK"/>
    <property type="match status" value="1"/>
</dbReference>
<comment type="function">
    <text evidence="11">Catalyzes the specific phosphorylation of the 3-hydroxyl group of shikimic acid using ATP as a cosubstrate.</text>
</comment>
<dbReference type="InterPro" id="IPR031322">
    <property type="entry name" value="Shikimate/glucono_kinase"/>
</dbReference>
<dbReference type="PROSITE" id="PS01128">
    <property type="entry name" value="SHIKIMATE_KINASE"/>
    <property type="match status" value="1"/>
</dbReference>
<name>A0A939GXB7_9BURK</name>
<accession>A0A939GXB7</accession>
<dbReference type="GO" id="GO:0005524">
    <property type="term" value="F:ATP binding"/>
    <property type="evidence" value="ECO:0007669"/>
    <property type="project" value="UniProtKB-UniRule"/>
</dbReference>
<feature type="binding site" evidence="11">
    <location>
        <position position="34"/>
    </location>
    <ligand>
        <name>substrate</name>
    </ligand>
</feature>